<dbReference type="EMBL" id="MFAQ01000045">
    <property type="protein sequence ID" value="OGD81393.1"/>
    <property type="molecule type" value="Genomic_DNA"/>
</dbReference>
<feature type="domain" description="AB hydrolase-1" evidence="1">
    <location>
        <begin position="22"/>
        <end position="154"/>
    </location>
</feature>
<dbReference type="PRINTS" id="PR00111">
    <property type="entry name" value="ABHYDROLASE"/>
</dbReference>
<dbReference type="SUPFAM" id="SSF53474">
    <property type="entry name" value="alpha/beta-Hydrolases"/>
    <property type="match status" value="1"/>
</dbReference>
<organism evidence="2 3">
    <name type="scientific">Candidatus Collierbacteria bacterium RIFOXYD1_FULL_40_9</name>
    <dbReference type="NCBI Taxonomy" id="1817731"/>
    <lineage>
        <taxon>Bacteria</taxon>
        <taxon>Candidatus Collieribacteriota</taxon>
    </lineage>
</organism>
<proteinExistence type="predicted"/>
<dbReference type="InterPro" id="IPR029058">
    <property type="entry name" value="AB_hydrolase_fold"/>
</dbReference>
<comment type="caution">
    <text evidence="2">The sequence shown here is derived from an EMBL/GenBank/DDBJ whole genome shotgun (WGS) entry which is preliminary data.</text>
</comment>
<gene>
    <name evidence="2" type="ORF">A2572_01165</name>
</gene>
<evidence type="ECO:0000313" key="3">
    <source>
        <dbReference type="Proteomes" id="UP000179237"/>
    </source>
</evidence>
<dbReference type="PANTHER" id="PTHR43798:SF33">
    <property type="entry name" value="HYDROLASE, PUTATIVE (AFU_ORTHOLOGUE AFUA_2G14860)-RELATED"/>
    <property type="match status" value="1"/>
</dbReference>
<sequence>MQVVVNGILTNYVEVNSDNKSVLLILHGWRNSSANWIEVSSKISNVRIIALDMPAFGATAPMGGQPSVAEYADFVNSFILKLGLKNLTLLGHSFGGQVAVDLALRYPKRIEKLILVSPACIRSTKPNFKSQIASKVKPIVKNLPNNLQEYFLRFMASSDYLKSTLEQRQVLNRILKVDYSNLVSDISQKTFIIWGTEDTTIPNSGKFLAEKIKSSTLIPLYGVDHNPQVTAPLKLAKVILKCLED</sequence>
<dbReference type="Gene3D" id="3.40.50.1820">
    <property type="entry name" value="alpha/beta hydrolase"/>
    <property type="match status" value="1"/>
</dbReference>
<dbReference type="InterPro" id="IPR000073">
    <property type="entry name" value="AB_hydrolase_1"/>
</dbReference>
<dbReference type="PANTHER" id="PTHR43798">
    <property type="entry name" value="MONOACYLGLYCEROL LIPASE"/>
    <property type="match status" value="1"/>
</dbReference>
<reference evidence="2 3" key="1">
    <citation type="journal article" date="2016" name="Nat. Commun.">
        <title>Thousands of microbial genomes shed light on interconnected biogeochemical processes in an aquifer system.</title>
        <authorList>
            <person name="Anantharaman K."/>
            <person name="Brown C.T."/>
            <person name="Hug L.A."/>
            <person name="Sharon I."/>
            <person name="Castelle C.J."/>
            <person name="Probst A.J."/>
            <person name="Thomas B.C."/>
            <person name="Singh A."/>
            <person name="Wilkins M.J."/>
            <person name="Karaoz U."/>
            <person name="Brodie E.L."/>
            <person name="Williams K.H."/>
            <person name="Hubbard S.S."/>
            <person name="Banfield J.F."/>
        </authorList>
    </citation>
    <scope>NUCLEOTIDE SEQUENCE [LARGE SCALE GENOMIC DNA]</scope>
</reference>
<dbReference type="AlphaFoldDB" id="A0A1F5FP48"/>
<evidence type="ECO:0000259" key="1">
    <source>
        <dbReference type="Pfam" id="PF00561"/>
    </source>
</evidence>
<name>A0A1F5FP48_9BACT</name>
<dbReference type="Proteomes" id="UP000179237">
    <property type="component" value="Unassembled WGS sequence"/>
</dbReference>
<dbReference type="Pfam" id="PF00561">
    <property type="entry name" value="Abhydrolase_1"/>
    <property type="match status" value="1"/>
</dbReference>
<protein>
    <recommendedName>
        <fullName evidence="1">AB hydrolase-1 domain-containing protein</fullName>
    </recommendedName>
</protein>
<accession>A0A1F5FP48</accession>
<dbReference type="InterPro" id="IPR050266">
    <property type="entry name" value="AB_hydrolase_sf"/>
</dbReference>
<dbReference type="GO" id="GO:0016020">
    <property type="term" value="C:membrane"/>
    <property type="evidence" value="ECO:0007669"/>
    <property type="project" value="TreeGrafter"/>
</dbReference>
<evidence type="ECO:0000313" key="2">
    <source>
        <dbReference type="EMBL" id="OGD81393.1"/>
    </source>
</evidence>